<dbReference type="PROSITE" id="PS51450">
    <property type="entry name" value="LRR"/>
    <property type="match status" value="1"/>
</dbReference>
<proteinExistence type="predicted"/>
<dbReference type="Gene3D" id="3.80.10.10">
    <property type="entry name" value="Ribonuclease Inhibitor"/>
    <property type="match status" value="1"/>
</dbReference>
<sequence>LARCKLKLVRIDGTQAFPRLRTLNLKGNEISDWESIGQLRKLQSLAILDIDCKNLSTDCEMEPDETLATVTMLVSINYEEDVDEDITKLIHAAQSEVSSQILTDKSELAFLSTGLKWLEYTCVREVAFQLNYDHPHTSRTMASI</sequence>
<keyword evidence="2" id="KW-1185">Reference proteome</keyword>
<evidence type="ECO:0000313" key="2">
    <source>
        <dbReference type="Proteomes" id="UP001328107"/>
    </source>
</evidence>
<comment type="caution">
    <text evidence="1">The sequence shown here is derived from an EMBL/GenBank/DDBJ whole genome shotgun (WGS) entry which is preliminary data.</text>
</comment>
<dbReference type="AlphaFoldDB" id="A0AAN5CTS6"/>
<organism evidence="1 2">
    <name type="scientific">Pristionchus mayeri</name>
    <dbReference type="NCBI Taxonomy" id="1317129"/>
    <lineage>
        <taxon>Eukaryota</taxon>
        <taxon>Metazoa</taxon>
        <taxon>Ecdysozoa</taxon>
        <taxon>Nematoda</taxon>
        <taxon>Chromadorea</taxon>
        <taxon>Rhabditida</taxon>
        <taxon>Rhabditina</taxon>
        <taxon>Diplogasteromorpha</taxon>
        <taxon>Diplogasteroidea</taxon>
        <taxon>Neodiplogasteridae</taxon>
        <taxon>Pristionchus</taxon>
    </lineage>
</organism>
<protein>
    <submittedName>
        <fullName evidence="1">Uncharacterized protein</fullName>
    </submittedName>
</protein>
<accession>A0AAN5CTS6</accession>
<feature type="non-terminal residue" evidence="1">
    <location>
        <position position="144"/>
    </location>
</feature>
<gene>
    <name evidence="1" type="ORF">PMAYCL1PPCAC_20585</name>
</gene>
<feature type="non-terminal residue" evidence="1">
    <location>
        <position position="1"/>
    </location>
</feature>
<dbReference type="Proteomes" id="UP001328107">
    <property type="component" value="Unassembled WGS sequence"/>
</dbReference>
<dbReference type="EMBL" id="BTRK01000004">
    <property type="protein sequence ID" value="GMR50390.1"/>
    <property type="molecule type" value="Genomic_DNA"/>
</dbReference>
<dbReference type="InterPro" id="IPR001611">
    <property type="entry name" value="Leu-rich_rpt"/>
</dbReference>
<reference evidence="2" key="1">
    <citation type="submission" date="2022-10" db="EMBL/GenBank/DDBJ databases">
        <title>Genome assembly of Pristionchus species.</title>
        <authorList>
            <person name="Yoshida K."/>
            <person name="Sommer R.J."/>
        </authorList>
    </citation>
    <scope>NUCLEOTIDE SEQUENCE [LARGE SCALE GENOMIC DNA]</scope>
    <source>
        <strain evidence="2">RS5460</strain>
    </source>
</reference>
<evidence type="ECO:0000313" key="1">
    <source>
        <dbReference type="EMBL" id="GMR50390.1"/>
    </source>
</evidence>
<name>A0AAN5CTS6_9BILA</name>
<dbReference type="InterPro" id="IPR032675">
    <property type="entry name" value="LRR_dom_sf"/>
</dbReference>
<dbReference type="SUPFAM" id="SSF52058">
    <property type="entry name" value="L domain-like"/>
    <property type="match status" value="1"/>
</dbReference>